<organism evidence="2 3">
    <name type="scientific">Chryseolinea lacunae</name>
    <dbReference type="NCBI Taxonomy" id="2801331"/>
    <lineage>
        <taxon>Bacteria</taxon>
        <taxon>Pseudomonadati</taxon>
        <taxon>Bacteroidota</taxon>
        <taxon>Cytophagia</taxon>
        <taxon>Cytophagales</taxon>
        <taxon>Fulvivirgaceae</taxon>
        <taxon>Chryseolinea</taxon>
    </lineage>
</organism>
<dbReference type="InterPro" id="IPR031321">
    <property type="entry name" value="UCP012641"/>
</dbReference>
<keyword evidence="3" id="KW-1185">Reference proteome</keyword>
<dbReference type="Gene3D" id="3.40.390.70">
    <property type="match status" value="1"/>
</dbReference>
<dbReference type="RefSeq" id="WP_202012525.1">
    <property type="nucleotide sequence ID" value="NZ_JAERRB010000006.1"/>
</dbReference>
<proteinExistence type="predicted"/>
<dbReference type="PIRSF" id="PIRSF012641">
    <property type="entry name" value="UCP012641"/>
    <property type="match status" value="1"/>
</dbReference>
<gene>
    <name evidence="2" type="ORF">JI741_18870</name>
</gene>
<dbReference type="Pfam" id="PF15887">
    <property type="entry name" value="Peptidase_Mx"/>
    <property type="match status" value="1"/>
</dbReference>
<comment type="caution">
    <text evidence="2">The sequence shown here is derived from an EMBL/GenBank/DDBJ whole genome shotgun (WGS) entry which is preliminary data.</text>
</comment>
<feature type="domain" description="Zinc-ribbon" evidence="1">
    <location>
        <begin position="3"/>
        <end position="94"/>
    </location>
</feature>
<dbReference type="EMBL" id="JAERRB010000006">
    <property type="protein sequence ID" value="MBL0743303.1"/>
    <property type="molecule type" value="Genomic_DNA"/>
</dbReference>
<evidence type="ECO:0000313" key="2">
    <source>
        <dbReference type="EMBL" id="MBL0743303.1"/>
    </source>
</evidence>
<sequence length="363" mass="41628">MKLFKCQHCGQLLYFENTLCERCGHALGFDASTLNLLTLETQGDGIFTDVARPHDHYRYCGNAQHEACNWLLPVADGNTFCAACKLNRTIPNLNIPDHAQRWRKVEIAKHRLVYTLLQMGLAITSKTEDEQAGLAFDFLADLHPEQKVMMGHEEGLITINISEADEAKRIRTREKLGEAYRTLLGHFRHEVGHYYWDRLIRDDAQKLTAFRQWFGDESMDYGEALNIYYQNGAPSNWSDNFVSAYASAHPWEDWAETWAHYMHIMDTVETAHAFGMRIDPAAAANRDKLSAEYATDPLLIDDFKDLMDMWLPLTMAVNSLNRSMGQPDLYPFVIAPPVIEKMSFIHRVCKANQQNPHWQTATV</sequence>
<evidence type="ECO:0000313" key="3">
    <source>
        <dbReference type="Proteomes" id="UP000613030"/>
    </source>
</evidence>
<name>A0ABS1KVH1_9BACT</name>
<dbReference type="InterPro" id="IPR011201">
    <property type="entry name" value="Zinc-ribbon_6_bact"/>
</dbReference>
<dbReference type="Pfam" id="PF10005">
    <property type="entry name" value="Zn_ribbon_DZR_6"/>
    <property type="match status" value="1"/>
</dbReference>
<dbReference type="Proteomes" id="UP000613030">
    <property type="component" value="Unassembled WGS sequence"/>
</dbReference>
<accession>A0ABS1KVH1</accession>
<protein>
    <submittedName>
        <fullName evidence="2">Zinc-binding peptidase</fullName>
    </submittedName>
</protein>
<reference evidence="2 3" key="1">
    <citation type="submission" date="2021-01" db="EMBL/GenBank/DDBJ databases">
        <title>Chryseolinea sp. Jin1 Genome sequencing and assembly.</title>
        <authorList>
            <person name="Kim I."/>
        </authorList>
    </citation>
    <scope>NUCLEOTIDE SEQUENCE [LARGE SCALE GENOMIC DNA]</scope>
    <source>
        <strain evidence="2 3">Jin1</strain>
    </source>
</reference>
<evidence type="ECO:0000259" key="1">
    <source>
        <dbReference type="Pfam" id="PF10005"/>
    </source>
</evidence>